<dbReference type="HOGENOM" id="CLU_814303_0_0_1"/>
<accession>A0A0C3QP28</accession>
<reference evidence="1 2" key="1">
    <citation type="submission" date="2014-04" db="EMBL/GenBank/DDBJ databases">
        <authorList>
            <consortium name="DOE Joint Genome Institute"/>
            <person name="Kuo A."/>
            <person name="Girlanda M."/>
            <person name="Perotto S."/>
            <person name="Kohler A."/>
            <person name="Nagy L.G."/>
            <person name="Floudas D."/>
            <person name="Copeland A."/>
            <person name="Barry K.W."/>
            <person name="Cichocki N."/>
            <person name="Veneault-Fourrey C."/>
            <person name="LaButti K."/>
            <person name="Lindquist E.A."/>
            <person name="Lipzen A."/>
            <person name="Lundell T."/>
            <person name="Morin E."/>
            <person name="Murat C."/>
            <person name="Sun H."/>
            <person name="Tunlid A."/>
            <person name="Henrissat B."/>
            <person name="Grigoriev I.V."/>
            <person name="Hibbett D.S."/>
            <person name="Martin F."/>
            <person name="Nordberg H.P."/>
            <person name="Cantor M.N."/>
            <person name="Hua S.X."/>
        </authorList>
    </citation>
    <scope>NUCLEOTIDE SEQUENCE [LARGE SCALE GENOMIC DNA]</scope>
    <source>
        <strain evidence="1 2">MUT 4182</strain>
    </source>
</reference>
<dbReference type="EMBL" id="KN822977">
    <property type="protein sequence ID" value="KIO29941.1"/>
    <property type="molecule type" value="Genomic_DNA"/>
</dbReference>
<keyword evidence="2" id="KW-1185">Reference proteome</keyword>
<proteinExistence type="predicted"/>
<evidence type="ECO:0000313" key="1">
    <source>
        <dbReference type="EMBL" id="KIO29941.1"/>
    </source>
</evidence>
<dbReference type="AlphaFoldDB" id="A0A0C3QP28"/>
<reference evidence="2" key="2">
    <citation type="submission" date="2015-01" db="EMBL/GenBank/DDBJ databases">
        <title>Evolutionary Origins and Diversification of the Mycorrhizal Mutualists.</title>
        <authorList>
            <consortium name="DOE Joint Genome Institute"/>
            <consortium name="Mycorrhizal Genomics Consortium"/>
            <person name="Kohler A."/>
            <person name="Kuo A."/>
            <person name="Nagy L.G."/>
            <person name="Floudas D."/>
            <person name="Copeland A."/>
            <person name="Barry K.W."/>
            <person name="Cichocki N."/>
            <person name="Veneault-Fourrey C."/>
            <person name="LaButti K."/>
            <person name="Lindquist E.A."/>
            <person name="Lipzen A."/>
            <person name="Lundell T."/>
            <person name="Morin E."/>
            <person name="Murat C."/>
            <person name="Riley R."/>
            <person name="Ohm R."/>
            <person name="Sun H."/>
            <person name="Tunlid A."/>
            <person name="Henrissat B."/>
            <person name="Grigoriev I.V."/>
            <person name="Hibbett D.S."/>
            <person name="Martin F."/>
        </authorList>
    </citation>
    <scope>NUCLEOTIDE SEQUENCE [LARGE SCALE GENOMIC DNA]</scope>
    <source>
        <strain evidence="2">MUT 4182</strain>
    </source>
</reference>
<protein>
    <submittedName>
        <fullName evidence="1">Uncharacterized protein</fullName>
    </submittedName>
</protein>
<sequence>MDSSPDHYHWPRVGLCRIPDDVILYILDCLQSSALGAMTLANRHLQELATPALYRNITIPQKEDKHIEHEESAARLLRTLSRRPSLAVLVRSLENAPPVIPLELRSRIDSEHMDPSDPQTEYFPTSAWNRFVGRILDAQLSLEHLDYPFDNKRPVFVKEMMEKWAPKLRVLGGSQVGGFKAFLSNKHSIETLVLKSANTIKELVYQGQEKDSIDFGELFATVPWLSSFRGETWLSVPLEDFFRKDLPWAFTSAPYLEEFDLHVHYRPPTHVLSIFQPKAPELDLPSRDQEWPRDQTALLKRYSTVCPELRVFTFPDGRRWARIEDKWMYQDQFARDVVGLC</sequence>
<gene>
    <name evidence="1" type="ORF">M407DRAFT_226107</name>
</gene>
<dbReference type="Proteomes" id="UP000054248">
    <property type="component" value="Unassembled WGS sequence"/>
</dbReference>
<evidence type="ECO:0000313" key="2">
    <source>
        <dbReference type="Proteomes" id="UP000054248"/>
    </source>
</evidence>
<name>A0A0C3QP28_9AGAM</name>
<organism evidence="1 2">
    <name type="scientific">Tulasnella calospora MUT 4182</name>
    <dbReference type="NCBI Taxonomy" id="1051891"/>
    <lineage>
        <taxon>Eukaryota</taxon>
        <taxon>Fungi</taxon>
        <taxon>Dikarya</taxon>
        <taxon>Basidiomycota</taxon>
        <taxon>Agaricomycotina</taxon>
        <taxon>Agaricomycetes</taxon>
        <taxon>Cantharellales</taxon>
        <taxon>Tulasnellaceae</taxon>
        <taxon>Tulasnella</taxon>
    </lineage>
</organism>
<dbReference type="OrthoDB" id="3219396at2759"/>